<sequence length="801" mass="89209">MPSRTITAEKPVFRKVFINFFRRKGKQHRDSHSRKKPDVVDAKVKETGEVQKQPEATPQTSAAVKLETSEPSKTPAPESKPCLVLNLPNELFSDIFLQALPTPPSDNLPDLRTWVPGLDYYCHELNVTRRHLSQVCQRFRSVIFGTPSIWSPVALGRPLDYDQDRLREQLTNSGDCPLDIFIRPKIWHGSKARITKLTKLLQPHRHRLRCFFVNSIYHEELQGLFPVDEPVVALPLLEIFILVEYIAQYPAAPEHEKFMGPVYTPNLKHIELGEGAILPRFLNIISFPCLRTVILSTPKYHVPLNILYPFFSLCPQVEYIAFRRGAAQPVDPESSEAEQPEHSLMLDHVTTLEFIADQTLDQMFLIRSFSLPSLKDLKFGAYGPIRTNITQFFGHLLVTQADTLEKLTLMPGAIADDDEILGATLPTMKNLKLFTCDDVILKPNVLKSLLPDQDGDEWPCPKLRTISLTNVEVENDTLTKLVQLRVPSKKELNKVRKKRQQAKERKDAKKALKAEEKPEENTQENTQETQPEEKLEEKQETVADSAGETITDQTTQDPSAENGLKSSDMAQPEAQVTLDPSAANGLNFSDTVQPEAHIPGSHGQLPERSETSPEMEADPPTQQTVLEPIIVVATSTEIIQPAESAHESDTIAEDEVFIAEGTEDTSQTQIQGVVDPAMVPLPAPGNTPNPDSDVNDETDMETAVANSSDVNPVLVPLPDSDSESSDNPDDASDSDSDSESDTSSIVSYRTTSSGSSEIKDTGGNVKLNRFTLTRCAFVGMTSQKGIYKLERRYAPTFAIYG</sequence>
<name>A0A0C9VJL7_SPHS4</name>
<organism evidence="2 3">
    <name type="scientific">Sphaerobolus stellatus (strain SS14)</name>
    <dbReference type="NCBI Taxonomy" id="990650"/>
    <lineage>
        <taxon>Eukaryota</taxon>
        <taxon>Fungi</taxon>
        <taxon>Dikarya</taxon>
        <taxon>Basidiomycota</taxon>
        <taxon>Agaricomycotina</taxon>
        <taxon>Agaricomycetes</taxon>
        <taxon>Phallomycetidae</taxon>
        <taxon>Geastrales</taxon>
        <taxon>Sphaerobolaceae</taxon>
        <taxon>Sphaerobolus</taxon>
    </lineage>
</organism>
<feature type="compositionally biased region" description="Basic and acidic residues" evidence="1">
    <location>
        <begin position="531"/>
        <end position="541"/>
    </location>
</feature>
<evidence type="ECO:0000313" key="3">
    <source>
        <dbReference type="Proteomes" id="UP000054279"/>
    </source>
</evidence>
<feature type="region of interest" description="Disordered" evidence="1">
    <location>
        <begin position="659"/>
        <end position="763"/>
    </location>
</feature>
<feature type="compositionally biased region" description="Basic residues" evidence="1">
    <location>
        <begin position="24"/>
        <end position="35"/>
    </location>
</feature>
<protein>
    <recommendedName>
        <fullName evidence="4">F-box domain-containing protein</fullName>
    </recommendedName>
</protein>
<dbReference type="InterPro" id="IPR032675">
    <property type="entry name" value="LRR_dom_sf"/>
</dbReference>
<dbReference type="Proteomes" id="UP000054279">
    <property type="component" value="Unassembled WGS sequence"/>
</dbReference>
<feature type="region of interest" description="Disordered" evidence="1">
    <location>
        <begin position="490"/>
        <end position="625"/>
    </location>
</feature>
<evidence type="ECO:0000256" key="1">
    <source>
        <dbReference type="SAM" id="MobiDB-lite"/>
    </source>
</evidence>
<dbReference type="Gene3D" id="3.80.10.10">
    <property type="entry name" value="Ribonuclease Inhibitor"/>
    <property type="match status" value="1"/>
</dbReference>
<feature type="region of interest" description="Disordered" evidence="1">
    <location>
        <begin position="24"/>
        <end position="79"/>
    </location>
</feature>
<gene>
    <name evidence="2" type="ORF">M422DRAFT_781695</name>
</gene>
<feature type="compositionally biased region" description="Polar residues" evidence="1">
    <location>
        <begin position="548"/>
        <end position="569"/>
    </location>
</feature>
<evidence type="ECO:0008006" key="4">
    <source>
        <dbReference type="Google" id="ProtNLM"/>
    </source>
</evidence>
<feature type="compositionally biased region" description="Basic and acidic residues" evidence="1">
    <location>
        <begin position="501"/>
        <end position="520"/>
    </location>
</feature>
<dbReference type="HOGENOM" id="CLU_351308_0_0_1"/>
<dbReference type="AlphaFoldDB" id="A0A0C9VJL7"/>
<feature type="compositionally biased region" description="Polar residues" evidence="1">
    <location>
        <begin position="745"/>
        <end position="756"/>
    </location>
</feature>
<proteinExistence type="predicted"/>
<feature type="compositionally biased region" description="Acidic residues" evidence="1">
    <location>
        <begin position="720"/>
        <end position="740"/>
    </location>
</feature>
<keyword evidence="3" id="KW-1185">Reference proteome</keyword>
<dbReference type="OrthoDB" id="3357519at2759"/>
<reference evidence="2 3" key="1">
    <citation type="submission" date="2014-06" db="EMBL/GenBank/DDBJ databases">
        <title>Evolutionary Origins and Diversification of the Mycorrhizal Mutualists.</title>
        <authorList>
            <consortium name="DOE Joint Genome Institute"/>
            <consortium name="Mycorrhizal Genomics Consortium"/>
            <person name="Kohler A."/>
            <person name="Kuo A."/>
            <person name="Nagy L.G."/>
            <person name="Floudas D."/>
            <person name="Copeland A."/>
            <person name="Barry K.W."/>
            <person name="Cichocki N."/>
            <person name="Veneault-Fourrey C."/>
            <person name="LaButti K."/>
            <person name="Lindquist E.A."/>
            <person name="Lipzen A."/>
            <person name="Lundell T."/>
            <person name="Morin E."/>
            <person name="Murat C."/>
            <person name="Riley R."/>
            <person name="Ohm R."/>
            <person name="Sun H."/>
            <person name="Tunlid A."/>
            <person name="Henrissat B."/>
            <person name="Grigoriev I.V."/>
            <person name="Hibbett D.S."/>
            <person name="Martin F."/>
        </authorList>
    </citation>
    <scope>NUCLEOTIDE SEQUENCE [LARGE SCALE GENOMIC DNA]</scope>
    <source>
        <strain evidence="2 3">SS14</strain>
    </source>
</reference>
<dbReference type="EMBL" id="KN837168">
    <property type="protein sequence ID" value="KIJ37596.1"/>
    <property type="molecule type" value="Genomic_DNA"/>
</dbReference>
<feature type="compositionally biased region" description="Basic and acidic residues" evidence="1">
    <location>
        <begin position="36"/>
        <end position="49"/>
    </location>
</feature>
<evidence type="ECO:0000313" key="2">
    <source>
        <dbReference type="EMBL" id="KIJ37596.1"/>
    </source>
</evidence>
<accession>A0A0C9VJL7</accession>